<organism evidence="2 3">
    <name type="scientific">Heliobacterium chlorum</name>
    <dbReference type="NCBI Taxonomy" id="2698"/>
    <lineage>
        <taxon>Bacteria</taxon>
        <taxon>Bacillati</taxon>
        <taxon>Bacillota</taxon>
        <taxon>Clostridia</taxon>
        <taxon>Eubacteriales</taxon>
        <taxon>Heliobacteriaceae</taxon>
        <taxon>Heliobacterium</taxon>
    </lineage>
</organism>
<accession>A0ABR7SZA9</accession>
<reference evidence="2 3" key="1">
    <citation type="submission" date="2020-07" db="EMBL/GenBank/DDBJ databases">
        <title>Draft whole-genome sequence of Heliobacterium chlorum DSM 3682, type strain.</title>
        <authorList>
            <person name="Kyndt J.A."/>
            <person name="Meyer T.E."/>
            <person name="Imhoff J.F."/>
        </authorList>
    </citation>
    <scope>NUCLEOTIDE SEQUENCE [LARGE SCALE GENOMIC DNA]</scope>
    <source>
        <strain evidence="2 3">DSM 3682</strain>
    </source>
</reference>
<feature type="region of interest" description="Disordered" evidence="1">
    <location>
        <begin position="1"/>
        <end position="45"/>
    </location>
</feature>
<proteinExistence type="predicted"/>
<evidence type="ECO:0000313" key="3">
    <source>
        <dbReference type="Proteomes" id="UP000617402"/>
    </source>
</evidence>
<protein>
    <submittedName>
        <fullName evidence="2">Uncharacterized protein</fullName>
    </submittedName>
</protein>
<name>A0ABR7SZA9_HELCL</name>
<dbReference type="EMBL" id="JACVHF010000003">
    <property type="protein sequence ID" value="MBC9783869.1"/>
    <property type="molecule type" value="Genomic_DNA"/>
</dbReference>
<evidence type="ECO:0000313" key="2">
    <source>
        <dbReference type="EMBL" id="MBC9783869.1"/>
    </source>
</evidence>
<sequence length="45" mass="4882">MAESNKPTIAPGDEDAALNARASRHEEQKGDLTKVTKLSWDEGDV</sequence>
<gene>
    <name evidence="2" type="ORF">H1S01_05015</name>
</gene>
<dbReference type="Proteomes" id="UP000617402">
    <property type="component" value="Unassembled WGS sequence"/>
</dbReference>
<dbReference type="RefSeq" id="WP_170291614.1">
    <property type="nucleotide sequence ID" value="NZ_JACVHF010000003.1"/>
</dbReference>
<comment type="caution">
    <text evidence="2">The sequence shown here is derived from an EMBL/GenBank/DDBJ whole genome shotgun (WGS) entry which is preliminary data.</text>
</comment>
<evidence type="ECO:0000256" key="1">
    <source>
        <dbReference type="SAM" id="MobiDB-lite"/>
    </source>
</evidence>
<feature type="compositionally biased region" description="Basic and acidic residues" evidence="1">
    <location>
        <begin position="23"/>
        <end position="34"/>
    </location>
</feature>
<keyword evidence="3" id="KW-1185">Reference proteome</keyword>